<dbReference type="InterPro" id="IPR029044">
    <property type="entry name" value="Nucleotide-diphossugar_trans"/>
</dbReference>
<evidence type="ECO:0000256" key="5">
    <source>
        <dbReference type="ARBA" id="ARBA00023136"/>
    </source>
</evidence>
<dbReference type="SUPFAM" id="SSF53448">
    <property type="entry name" value="Nucleotide-diphospho-sugar transferases"/>
    <property type="match status" value="1"/>
</dbReference>
<dbReference type="InterPro" id="IPR001173">
    <property type="entry name" value="Glyco_trans_2-like"/>
</dbReference>
<keyword evidence="3 11" id="KW-0328">Glycosyltransferase</keyword>
<comment type="function">
    <text evidence="6">Catalyzes the glycosylation of 4,4'-diaponeurosporenoate, i.e. the esterification of glucose at the C1'' position with the carboxyl group of 4,4'-diaponeurosporenic acid, to form glycosyl-4,4'-diaponeurosporenoate. This is a step in the biosynthesis of staphyloxanthin, an orange pigment present in most staphylococci strains.</text>
</comment>
<organism evidence="11 12">
    <name type="scientific">Streptomyces pyxinicus</name>
    <dbReference type="NCBI Taxonomy" id="2970331"/>
    <lineage>
        <taxon>Bacteria</taxon>
        <taxon>Bacillati</taxon>
        <taxon>Actinomycetota</taxon>
        <taxon>Actinomycetes</taxon>
        <taxon>Kitasatosporales</taxon>
        <taxon>Streptomycetaceae</taxon>
        <taxon>Streptomyces</taxon>
    </lineage>
</organism>
<evidence type="ECO:0000256" key="3">
    <source>
        <dbReference type="ARBA" id="ARBA00022676"/>
    </source>
</evidence>
<keyword evidence="4 11" id="KW-0808">Transferase</keyword>
<evidence type="ECO:0000313" key="11">
    <source>
        <dbReference type="EMBL" id="MCS0603516.1"/>
    </source>
</evidence>
<keyword evidence="5" id="KW-0472">Membrane</keyword>
<protein>
    <recommendedName>
        <fullName evidence="9">4,4'-diaponeurosporenoate glycosyltransferase</fullName>
    </recommendedName>
</protein>
<keyword evidence="12" id="KW-1185">Reference proteome</keyword>
<comment type="caution">
    <text evidence="11">The sequence shown here is derived from an EMBL/GenBank/DDBJ whole genome shotgun (WGS) entry which is preliminary data.</text>
</comment>
<dbReference type="GO" id="GO:0016757">
    <property type="term" value="F:glycosyltransferase activity"/>
    <property type="evidence" value="ECO:0007669"/>
    <property type="project" value="UniProtKB-KW"/>
</dbReference>
<evidence type="ECO:0000256" key="9">
    <source>
        <dbReference type="ARBA" id="ARBA00040345"/>
    </source>
</evidence>
<evidence type="ECO:0000313" key="12">
    <source>
        <dbReference type="Proteomes" id="UP001205612"/>
    </source>
</evidence>
<dbReference type="Pfam" id="PF00535">
    <property type="entry name" value="Glycos_transf_2"/>
    <property type="match status" value="1"/>
</dbReference>
<evidence type="ECO:0000256" key="8">
    <source>
        <dbReference type="ARBA" id="ARBA00038120"/>
    </source>
</evidence>
<comment type="subcellular location">
    <subcellularLocation>
        <location evidence="1">Cell membrane</location>
    </subcellularLocation>
</comment>
<feature type="domain" description="Glycosyltransferase 2-like" evidence="10">
    <location>
        <begin position="6"/>
        <end position="140"/>
    </location>
</feature>
<dbReference type="Proteomes" id="UP001205612">
    <property type="component" value="Unassembled WGS sequence"/>
</dbReference>
<gene>
    <name evidence="11" type="ORF">NX794_20195</name>
</gene>
<evidence type="ECO:0000259" key="10">
    <source>
        <dbReference type="Pfam" id="PF00535"/>
    </source>
</evidence>
<evidence type="ECO:0000256" key="4">
    <source>
        <dbReference type="ARBA" id="ARBA00022679"/>
    </source>
</evidence>
<reference evidence="11 12" key="1">
    <citation type="submission" date="2022-08" db="EMBL/GenBank/DDBJ databases">
        <authorList>
            <person name="Somphong A."/>
            <person name="Phongsopitanun W."/>
        </authorList>
    </citation>
    <scope>NUCLEOTIDE SEQUENCE [LARGE SCALE GENOMIC DNA]</scope>
    <source>
        <strain evidence="11 12">LP11</strain>
    </source>
</reference>
<keyword evidence="2" id="KW-1003">Cell membrane</keyword>
<proteinExistence type="inferred from homology"/>
<comment type="pathway">
    <text evidence="7">Carotenoid biosynthesis; staphyloxanthin biosynthesis; staphyloxanthin from farnesyl diphosphate: step 4/5.</text>
</comment>
<sequence length="254" mass="26429">MTPYVTVVIPAHDEEALLPHALTALAVAARHPGLAGVRVETVVVADTCRDRTAALARDAGAHVVITDCRNPGTARHTGVRHALARGPQSPADTWIATTDADSTVPPNWLAHQLDQARQGWQAVVGTVFLPPSSPLAAPHRALYEATRPADGAPWHHPHVHGANLGVAADAYLDVGGFPPLAAGEDRALVRALEHRGHRVLRTAHAPVLTSPRLQARASGGFGDYLSAMPHPAGGVDGFGGLSSCGAGRGPRGRP</sequence>
<evidence type="ECO:0000256" key="1">
    <source>
        <dbReference type="ARBA" id="ARBA00004236"/>
    </source>
</evidence>
<evidence type="ECO:0000256" key="6">
    <source>
        <dbReference type="ARBA" id="ARBA00037281"/>
    </source>
</evidence>
<evidence type="ECO:0000256" key="7">
    <source>
        <dbReference type="ARBA" id="ARBA00037904"/>
    </source>
</evidence>
<accession>A0ABT2B4V8</accession>
<evidence type="ECO:0000256" key="2">
    <source>
        <dbReference type="ARBA" id="ARBA00022475"/>
    </source>
</evidence>
<dbReference type="RefSeq" id="WP_258779997.1">
    <property type="nucleotide sequence ID" value="NZ_JANUGP010000015.1"/>
</dbReference>
<dbReference type="PANTHER" id="PTHR43646">
    <property type="entry name" value="GLYCOSYLTRANSFERASE"/>
    <property type="match status" value="1"/>
</dbReference>
<dbReference type="Gene3D" id="3.90.550.10">
    <property type="entry name" value="Spore Coat Polysaccharide Biosynthesis Protein SpsA, Chain A"/>
    <property type="match status" value="1"/>
</dbReference>
<name>A0ABT2B4V8_9ACTN</name>
<dbReference type="PANTHER" id="PTHR43646:SF2">
    <property type="entry name" value="GLYCOSYLTRANSFERASE 2-LIKE DOMAIN-CONTAINING PROTEIN"/>
    <property type="match status" value="1"/>
</dbReference>
<dbReference type="EMBL" id="JANUGP010000015">
    <property type="protein sequence ID" value="MCS0603516.1"/>
    <property type="molecule type" value="Genomic_DNA"/>
</dbReference>
<comment type="similarity">
    <text evidence="8">Belongs to the glycosyltransferase 2 family. CrtQ subfamily.</text>
</comment>